<feature type="compositionally biased region" description="Low complexity" evidence="1">
    <location>
        <begin position="150"/>
        <end position="161"/>
    </location>
</feature>
<feature type="region of interest" description="Disordered" evidence="1">
    <location>
        <begin position="1"/>
        <end position="222"/>
    </location>
</feature>
<gene>
    <name evidence="2" type="ORF">P4O66_005790</name>
</gene>
<dbReference type="AlphaFoldDB" id="A0AAD9E161"/>
<comment type="caution">
    <text evidence="2">The sequence shown here is derived from an EMBL/GenBank/DDBJ whole genome shotgun (WGS) entry which is preliminary data.</text>
</comment>
<keyword evidence="3" id="KW-1185">Reference proteome</keyword>
<organism evidence="2 3">
    <name type="scientific">Electrophorus voltai</name>
    <dbReference type="NCBI Taxonomy" id="2609070"/>
    <lineage>
        <taxon>Eukaryota</taxon>
        <taxon>Metazoa</taxon>
        <taxon>Chordata</taxon>
        <taxon>Craniata</taxon>
        <taxon>Vertebrata</taxon>
        <taxon>Euteleostomi</taxon>
        <taxon>Actinopterygii</taxon>
        <taxon>Neopterygii</taxon>
        <taxon>Teleostei</taxon>
        <taxon>Ostariophysi</taxon>
        <taxon>Gymnotiformes</taxon>
        <taxon>Gymnotoidei</taxon>
        <taxon>Gymnotidae</taxon>
        <taxon>Electrophorus</taxon>
    </lineage>
</organism>
<feature type="compositionally biased region" description="Basic and acidic residues" evidence="1">
    <location>
        <begin position="1"/>
        <end position="14"/>
    </location>
</feature>
<accession>A0AAD9E161</accession>
<protein>
    <submittedName>
        <fullName evidence="2">Uncharacterized protein</fullName>
    </submittedName>
</protein>
<feature type="compositionally biased region" description="Pro residues" evidence="1">
    <location>
        <begin position="127"/>
        <end position="137"/>
    </location>
</feature>
<feature type="compositionally biased region" description="Basic and acidic residues" evidence="1">
    <location>
        <begin position="108"/>
        <end position="123"/>
    </location>
</feature>
<evidence type="ECO:0000313" key="2">
    <source>
        <dbReference type="EMBL" id="KAK1800583.1"/>
    </source>
</evidence>
<reference evidence="2" key="1">
    <citation type="submission" date="2023-03" db="EMBL/GenBank/DDBJ databases">
        <title>Electrophorus voltai genome.</title>
        <authorList>
            <person name="Bian C."/>
        </authorList>
    </citation>
    <scope>NUCLEOTIDE SEQUENCE</scope>
    <source>
        <strain evidence="2">CB-2022</strain>
        <tissue evidence="2">Muscle</tissue>
    </source>
</reference>
<name>A0AAD9E161_9TELE</name>
<dbReference type="Proteomes" id="UP001239994">
    <property type="component" value="Unassembled WGS sequence"/>
</dbReference>
<feature type="compositionally biased region" description="Acidic residues" evidence="1">
    <location>
        <begin position="97"/>
        <end position="107"/>
    </location>
</feature>
<dbReference type="EMBL" id="JAROKS010000010">
    <property type="protein sequence ID" value="KAK1800583.1"/>
    <property type="molecule type" value="Genomic_DNA"/>
</dbReference>
<sequence length="328" mass="34699">MYVADGKRQPEDRQAWLQGSTRREEPTEQFCGGPAYGPGSDSLESYGDQPDHENRHLEVDSAGSYDPCLDDYGGYADYGEKGECSDVSVWSDMGSDREEDTPMEVEEDPHRDLPSHSDAKSSENDEPPAPKAPPKAPPRAYRPGASKLPRVASRESSSSEADTPPSKVKSPRAHVPTPKPRGGKKAAAPVPVQEPGNTAGALPNAHAPKPGQPPLPKPVKNSPPQAGRFLTQSMSWGLAGVPSPSSGLFHVCDVVHVPVPISIPIILNVSVTLFPFVSMPVPVSLSVPVTVIIMLPVLPPTALLTLACVRLSGPFASPFGVGLGPPAR</sequence>
<proteinExistence type="predicted"/>
<feature type="compositionally biased region" description="Basic and acidic residues" evidence="1">
    <location>
        <begin position="49"/>
        <end position="59"/>
    </location>
</feature>
<evidence type="ECO:0000313" key="3">
    <source>
        <dbReference type="Proteomes" id="UP001239994"/>
    </source>
</evidence>
<evidence type="ECO:0000256" key="1">
    <source>
        <dbReference type="SAM" id="MobiDB-lite"/>
    </source>
</evidence>